<feature type="transmembrane region" description="Helical" evidence="1">
    <location>
        <begin position="97"/>
        <end position="116"/>
    </location>
</feature>
<proteinExistence type="predicted"/>
<feature type="transmembrane region" description="Helical" evidence="1">
    <location>
        <begin position="72"/>
        <end position="91"/>
    </location>
</feature>
<dbReference type="AlphaFoldDB" id="A0A7W5CFT4"/>
<evidence type="ECO:0000313" key="2">
    <source>
        <dbReference type="EMBL" id="MBB3156906.1"/>
    </source>
</evidence>
<gene>
    <name evidence="2" type="ORF">FHS07_000590</name>
</gene>
<organism evidence="2 3">
    <name type="scientific">Microbacterium proteolyticum</name>
    <dbReference type="NCBI Taxonomy" id="1572644"/>
    <lineage>
        <taxon>Bacteria</taxon>
        <taxon>Bacillati</taxon>
        <taxon>Actinomycetota</taxon>
        <taxon>Actinomycetes</taxon>
        <taxon>Micrococcales</taxon>
        <taxon>Microbacteriaceae</taxon>
        <taxon>Microbacterium</taxon>
    </lineage>
</organism>
<keyword evidence="1" id="KW-1133">Transmembrane helix</keyword>
<keyword evidence="1" id="KW-0812">Transmembrane</keyword>
<feature type="transmembrane region" description="Helical" evidence="1">
    <location>
        <begin position="47"/>
        <end position="65"/>
    </location>
</feature>
<evidence type="ECO:0000256" key="1">
    <source>
        <dbReference type="SAM" id="Phobius"/>
    </source>
</evidence>
<dbReference type="EMBL" id="JACHXY010000001">
    <property type="protein sequence ID" value="MBB3156906.1"/>
    <property type="molecule type" value="Genomic_DNA"/>
</dbReference>
<dbReference type="RefSeq" id="WP_183418402.1">
    <property type="nucleotide sequence ID" value="NZ_JACHXY010000001.1"/>
</dbReference>
<comment type="caution">
    <text evidence="2">The sequence shown here is derived from an EMBL/GenBank/DDBJ whole genome shotgun (WGS) entry which is preliminary data.</text>
</comment>
<evidence type="ECO:0000313" key="3">
    <source>
        <dbReference type="Proteomes" id="UP000543579"/>
    </source>
</evidence>
<feature type="transmembrane region" description="Helical" evidence="1">
    <location>
        <begin position="12"/>
        <end position="35"/>
    </location>
</feature>
<keyword evidence="1" id="KW-0472">Membrane</keyword>
<accession>A0A7W5CFT4</accession>
<reference evidence="2 3" key="1">
    <citation type="submission" date="2020-08" db="EMBL/GenBank/DDBJ databases">
        <title>Genomic Encyclopedia of Type Strains, Phase III (KMG-III): the genomes of soil and plant-associated and newly described type strains.</title>
        <authorList>
            <person name="Whitman W."/>
        </authorList>
    </citation>
    <scope>NUCLEOTIDE SEQUENCE [LARGE SCALE GENOMIC DNA]</scope>
    <source>
        <strain evidence="2 3">CECT 8356</strain>
    </source>
</reference>
<sequence>MAYNDRPPGVTFVAVLAWLTAILQIGLSILILSGAINVPGASVPSTWFGIIIGLITLLVSFGLFGARNIARVIVTASLALSIVGSILQAITHQNANVVVGALIAVLLAALGIALLYTSRANRFFA</sequence>
<protein>
    <submittedName>
        <fullName evidence="2">Uncharacterized protein</fullName>
    </submittedName>
</protein>
<dbReference type="Proteomes" id="UP000543579">
    <property type="component" value="Unassembled WGS sequence"/>
</dbReference>
<name>A0A7W5CFT4_9MICO</name>